<dbReference type="Proteomes" id="UP000326396">
    <property type="component" value="Unassembled WGS sequence"/>
</dbReference>
<sequence length="157" mass="18228">MKQNKKGQHKEAWKSRNNSNIELFFTSMEQHKHQEGEINRNTTSNEIKKEKSSTTQHQEGEINQRKKKDVIHGRALRRREEVRGAAEVVVDERGDRMRQESCSLCFWRVMEVTGRKGENRAGKGKGKRASAVVSSSSPAKEVVDWRIRVELRVLRMI</sequence>
<feature type="region of interest" description="Disordered" evidence="1">
    <location>
        <begin position="30"/>
        <end position="71"/>
    </location>
</feature>
<evidence type="ECO:0000256" key="1">
    <source>
        <dbReference type="SAM" id="MobiDB-lite"/>
    </source>
</evidence>
<reference evidence="2 3" key="1">
    <citation type="submission" date="2019-05" db="EMBL/GenBank/DDBJ databases">
        <title>Mikania micrantha, genome provides insights into the molecular mechanism of rapid growth.</title>
        <authorList>
            <person name="Liu B."/>
        </authorList>
    </citation>
    <scope>NUCLEOTIDE SEQUENCE [LARGE SCALE GENOMIC DNA]</scope>
    <source>
        <strain evidence="2">NLD-2019</strain>
        <tissue evidence="2">Leaf</tissue>
    </source>
</reference>
<name>A0A5N6LA11_9ASTR</name>
<feature type="compositionally biased region" description="Basic and acidic residues" evidence="1">
    <location>
        <begin position="46"/>
        <end position="64"/>
    </location>
</feature>
<keyword evidence="3" id="KW-1185">Reference proteome</keyword>
<proteinExistence type="predicted"/>
<protein>
    <submittedName>
        <fullName evidence="2">Uncharacterized protein</fullName>
    </submittedName>
</protein>
<dbReference type="EMBL" id="SZYD01002131">
    <property type="protein sequence ID" value="KAC9897494.1"/>
    <property type="molecule type" value="Genomic_DNA"/>
</dbReference>
<evidence type="ECO:0000313" key="2">
    <source>
        <dbReference type="EMBL" id="KAC9897494.1"/>
    </source>
</evidence>
<organism evidence="2 3">
    <name type="scientific">Mikania micrantha</name>
    <name type="common">bitter vine</name>
    <dbReference type="NCBI Taxonomy" id="192012"/>
    <lineage>
        <taxon>Eukaryota</taxon>
        <taxon>Viridiplantae</taxon>
        <taxon>Streptophyta</taxon>
        <taxon>Embryophyta</taxon>
        <taxon>Tracheophyta</taxon>
        <taxon>Spermatophyta</taxon>
        <taxon>Magnoliopsida</taxon>
        <taxon>eudicotyledons</taxon>
        <taxon>Gunneridae</taxon>
        <taxon>Pentapetalae</taxon>
        <taxon>asterids</taxon>
        <taxon>campanulids</taxon>
        <taxon>Asterales</taxon>
        <taxon>Asteraceae</taxon>
        <taxon>Asteroideae</taxon>
        <taxon>Heliantheae alliance</taxon>
        <taxon>Eupatorieae</taxon>
        <taxon>Mikania</taxon>
    </lineage>
</organism>
<dbReference type="AlphaFoldDB" id="A0A5N6LA11"/>
<gene>
    <name evidence="2" type="ORF">E3N88_45117</name>
</gene>
<comment type="caution">
    <text evidence="2">The sequence shown here is derived from an EMBL/GenBank/DDBJ whole genome shotgun (WGS) entry which is preliminary data.</text>
</comment>
<evidence type="ECO:0000313" key="3">
    <source>
        <dbReference type="Proteomes" id="UP000326396"/>
    </source>
</evidence>
<accession>A0A5N6LA11</accession>